<comment type="caution">
    <text evidence="1">The sequence shown here is derived from an EMBL/GenBank/DDBJ whole genome shotgun (WGS) entry which is preliminary data.</text>
</comment>
<evidence type="ECO:0000313" key="2">
    <source>
        <dbReference type="Proteomes" id="UP000054721"/>
    </source>
</evidence>
<organism evidence="1 2">
    <name type="scientific">Trichinella nativa</name>
    <dbReference type="NCBI Taxonomy" id="6335"/>
    <lineage>
        <taxon>Eukaryota</taxon>
        <taxon>Metazoa</taxon>
        <taxon>Ecdysozoa</taxon>
        <taxon>Nematoda</taxon>
        <taxon>Enoplea</taxon>
        <taxon>Dorylaimia</taxon>
        <taxon>Trichinellida</taxon>
        <taxon>Trichinellidae</taxon>
        <taxon>Trichinella</taxon>
    </lineage>
</organism>
<dbReference type="Proteomes" id="UP000054721">
    <property type="component" value="Unassembled WGS sequence"/>
</dbReference>
<proteinExistence type="predicted"/>
<accession>A0A0V1L9K1</accession>
<reference evidence="1 2" key="1">
    <citation type="submission" date="2015-05" db="EMBL/GenBank/DDBJ databases">
        <title>Evolution of Trichinella species and genotypes.</title>
        <authorList>
            <person name="Korhonen P.K."/>
            <person name="Edoardo P."/>
            <person name="Giuseppe L.R."/>
            <person name="Gasser R.B."/>
        </authorList>
    </citation>
    <scope>NUCLEOTIDE SEQUENCE [LARGE SCALE GENOMIC DNA]</scope>
    <source>
        <strain evidence="1">ISS10</strain>
    </source>
</reference>
<sequence length="100" mass="11552">MLVISTDIQKNGDVDNMKQTYRQNQDLQKCYPWAKCINENYKAVFLTKRQEFDADGNRLRCYKAPNVLVNLSVAFAMWCRGACERGLLYNPQRGALQISV</sequence>
<name>A0A0V1L9K1_9BILA</name>
<gene>
    <name evidence="1" type="ORF">T02_6734</name>
</gene>
<dbReference type="EMBL" id="JYDW01000098">
    <property type="protein sequence ID" value="KRZ56239.1"/>
    <property type="molecule type" value="Genomic_DNA"/>
</dbReference>
<dbReference type="AlphaFoldDB" id="A0A0V1L9K1"/>
<evidence type="ECO:0000313" key="1">
    <source>
        <dbReference type="EMBL" id="KRZ56239.1"/>
    </source>
</evidence>
<protein>
    <submittedName>
        <fullName evidence="1">Uncharacterized protein</fullName>
    </submittedName>
</protein>
<keyword evidence="2" id="KW-1185">Reference proteome</keyword>